<dbReference type="GO" id="GO:0061630">
    <property type="term" value="F:ubiquitin protein ligase activity"/>
    <property type="evidence" value="ECO:0007669"/>
    <property type="project" value="TreeGrafter"/>
</dbReference>
<dbReference type="CDD" id="cd00022">
    <property type="entry name" value="BIR"/>
    <property type="match status" value="2"/>
</dbReference>
<dbReference type="Gene3D" id="1.10.1170.10">
    <property type="entry name" value="Inhibitor Of Apoptosis Protein (2mihbC-IAP-1), Chain A"/>
    <property type="match status" value="2"/>
</dbReference>
<dbReference type="SMART" id="SM00238">
    <property type="entry name" value="BIR"/>
    <property type="match status" value="2"/>
</dbReference>
<dbReference type="Pfam" id="PF00653">
    <property type="entry name" value="BIR"/>
    <property type="match status" value="2"/>
</dbReference>
<dbReference type="Proteomes" id="UP001186944">
    <property type="component" value="Unassembled WGS sequence"/>
</dbReference>
<proteinExistence type="predicted"/>
<dbReference type="GO" id="GO:0031398">
    <property type="term" value="P:positive regulation of protein ubiquitination"/>
    <property type="evidence" value="ECO:0007669"/>
    <property type="project" value="TreeGrafter"/>
</dbReference>
<dbReference type="PANTHER" id="PTHR10044:SF139">
    <property type="entry name" value="DEATH-ASSOCIATED INHIBITOR OF APOPTOSIS 2"/>
    <property type="match status" value="1"/>
</dbReference>
<dbReference type="SUPFAM" id="SSF57924">
    <property type="entry name" value="Inhibitor of apoptosis (IAP) repeat"/>
    <property type="match status" value="2"/>
</dbReference>
<dbReference type="InterPro" id="IPR001370">
    <property type="entry name" value="BIR_rpt"/>
</dbReference>
<dbReference type="GO" id="GO:0051726">
    <property type="term" value="P:regulation of cell cycle"/>
    <property type="evidence" value="ECO:0007669"/>
    <property type="project" value="TreeGrafter"/>
</dbReference>
<dbReference type="PANTHER" id="PTHR10044">
    <property type="entry name" value="INHIBITOR OF APOPTOSIS"/>
    <property type="match status" value="1"/>
</dbReference>
<accession>A0AA88Y2L3</accession>
<dbReference type="GO" id="GO:0043027">
    <property type="term" value="F:cysteine-type endopeptidase inhibitor activity involved in apoptotic process"/>
    <property type="evidence" value="ECO:0007669"/>
    <property type="project" value="TreeGrafter"/>
</dbReference>
<organism evidence="1 2">
    <name type="scientific">Pinctada imbricata</name>
    <name type="common">Atlantic pearl-oyster</name>
    <name type="synonym">Pinctada martensii</name>
    <dbReference type="NCBI Taxonomy" id="66713"/>
    <lineage>
        <taxon>Eukaryota</taxon>
        <taxon>Metazoa</taxon>
        <taxon>Spiralia</taxon>
        <taxon>Lophotrochozoa</taxon>
        <taxon>Mollusca</taxon>
        <taxon>Bivalvia</taxon>
        <taxon>Autobranchia</taxon>
        <taxon>Pteriomorphia</taxon>
        <taxon>Pterioida</taxon>
        <taxon>Pterioidea</taxon>
        <taxon>Pteriidae</taxon>
        <taxon>Pinctada</taxon>
    </lineage>
</organism>
<sequence length="189" mass="22711">MSKDDLIARYIEDSELRRQTFARGWPVTKSYLSLDEFIRQGFYFTGEADKVQCVYCKGYLKSWELNDDILLEHRKHFPQCPFIRQPYKFPDFRDYQERFQSCSDWPTQLTQKPEDLAKAGLFYMGKGDQTQCFWCGGILMDWDPWDIPILEHAKHFKQCPWLEVIKDSKFFKEAKMVYILVKMIPCFYC</sequence>
<name>A0AA88Y2L3_PINIB</name>
<protein>
    <submittedName>
        <fullName evidence="1">Uncharacterized protein</fullName>
    </submittedName>
</protein>
<evidence type="ECO:0000313" key="1">
    <source>
        <dbReference type="EMBL" id="KAK3097175.1"/>
    </source>
</evidence>
<dbReference type="EMBL" id="VSWD01000007">
    <property type="protein sequence ID" value="KAK3097175.1"/>
    <property type="molecule type" value="Genomic_DNA"/>
</dbReference>
<dbReference type="PROSITE" id="PS50143">
    <property type="entry name" value="BIR_REPEAT_2"/>
    <property type="match status" value="2"/>
</dbReference>
<dbReference type="GO" id="GO:0005737">
    <property type="term" value="C:cytoplasm"/>
    <property type="evidence" value="ECO:0007669"/>
    <property type="project" value="TreeGrafter"/>
</dbReference>
<dbReference type="GO" id="GO:0043066">
    <property type="term" value="P:negative regulation of apoptotic process"/>
    <property type="evidence" value="ECO:0007669"/>
    <property type="project" value="TreeGrafter"/>
</dbReference>
<reference evidence="1" key="1">
    <citation type="submission" date="2019-08" db="EMBL/GenBank/DDBJ databases">
        <title>The improved chromosome-level genome for the pearl oyster Pinctada fucata martensii using PacBio sequencing and Hi-C.</title>
        <authorList>
            <person name="Zheng Z."/>
        </authorList>
    </citation>
    <scope>NUCLEOTIDE SEQUENCE</scope>
    <source>
        <strain evidence="1">ZZ-2019</strain>
        <tissue evidence="1">Adductor muscle</tissue>
    </source>
</reference>
<keyword evidence="2" id="KW-1185">Reference proteome</keyword>
<comment type="caution">
    <text evidence="1">The sequence shown here is derived from an EMBL/GenBank/DDBJ whole genome shotgun (WGS) entry which is preliminary data.</text>
</comment>
<dbReference type="AlphaFoldDB" id="A0AA88Y2L3"/>
<dbReference type="InterPro" id="IPR050784">
    <property type="entry name" value="IAP"/>
</dbReference>
<evidence type="ECO:0000313" key="2">
    <source>
        <dbReference type="Proteomes" id="UP001186944"/>
    </source>
</evidence>
<gene>
    <name evidence="1" type="ORF">FSP39_007121</name>
</gene>
<dbReference type="GO" id="GO:0005634">
    <property type="term" value="C:nucleus"/>
    <property type="evidence" value="ECO:0007669"/>
    <property type="project" value="TreeGrafter"/>
</dbReference>